<dbReference type="AlphaFoldDB" id="A0A414NFA0"/>
<accession>A0A414NFA0</accession>
<organism evidence="1 2">
    <name type="scientific">Collinsella intestinalis</name>
    <dbReference type="NCBI Taxonomy" id="147207"/>
    <lineage>
        <taxon>Bacteria</taxon>
        <taxon>Bacillati</taxon>
        <taxon>Actinomycetota</taxon>
        <taxon>Coriobacteriia</taxon>
        <taxon>Coriobacteriales</taxon>
        <taxon>Coriobacteriaceae</taxon>
        <taxon>Collinsella</taxon>
    </lineage>
</organism>
<dbReference type="SUPFAM" id="SSF52799">
    <property type="entry name" value="(Phosphotyrosine protein) phosphatases II"/>
    <property type="match status" value="1"/>
</dbReference>
<evidence type="ECO:0000313" key="1">
    <source>
        <dbReference type="EMBL" id="RHF38473.1"/>
    </source>
</evidence>
<keyword evidence="2" id="KW-1185">Reference proteome</keyword>
<name>A0A414NFA0_9ACTN</name>
<gene>
    <name evidence="1" type="ORF">DW682_01860</name>
</gene>
<dbReference type="EMBL" id="QSLJ01000001">
    <property type="protein sequence ID" value="RHF38473.1"/>
    <property type="molecule type" value="Genomic_DNA"/>
</dbReference>
<dbReference type="Gene3D" id="3.90.190.10">
    <property type="entry name" value="Protein tyrosine phosphatase superfamily"/>
    <property type="match status" value="1"/>
</dbReference>
<evidence type="ECO:0000313" key="2">
    <source>
        <dbReference type="Proteomes" id="UP000283983"/>
    </source>
</evidence>
<dbReference type="InParanoid" id="A0A414NFA0"/>
<dbReference type="InterPro" id="IPR026893">
    <property type="entry name" value="Tyr/Ser_Pase_IphP-type"/>
</dbReference>
<dbReference type="InterPro" id="IPR029021">
    <property type="entry name" value="Prot-tyrosine_phosphatase-like"/>
</dbReference>
<dbReference type="Pfam" id="PF13350">
    <property type="entry name" value="Y_phosphatase3"/>
    <property type="match status" value="1"/>
</dbReference>
<sequence length="316" mass="35060">MPFLSRVHRKTAAHDALFSQSSILAGVPRIALWQNNGKKPHEKGHTMAQNYWGDELPSRVDLPPAADPARPGYGRIDFDKLPNTRDLGGMVGAGGRRVKHGLLLRSGTLGFGSPADIDRLRNEYDLRLVVDFRNLIELSELPDPMDLIPAARYLHAEIFSDSQVGVTQEHEKTAFEYKLEAMAQGDSVEFMTLLYPHMLIDETGINGYRSFVRAVLDVEEGAALWHCYVGRDRCGMGSVLIETMLGVSRDDILADYLATNLYAPIDLTLDSPASICYFEAMERALEPYGGFMGYLTDTLGVTEDEIAAFRDRCLGA</sequence>
<dbReference type="GO" id="GO:0004721">
    <property type="term" value="F:phosphoprotein phosphatase activity"/>
    <property type="evidence" value="ECO:0007669"/>
    <property type="project" value="InterPro"/>
</dbReference>
<proteinExistence type="predicted"/>
<protein>
    <submittedName>
        <fullName evidence="1">Protein-tyrosine-phosphatase</fullName>
    </submittedName>
</protein>
<comment type="caution">
    <text evidence="1">The sequence shown here is derived from an EMBL/GenBank/DDBJ whole genome shotgun (WGS) entry which is preliminary data.</text>
</comment>
<reference evidence="1 2" key="1">
    <citation type="submission" date="2018-08" db="EMBL/GenBank/DDBJ databases">
        <title>A genome reference for cultivated species of the human gut microbiota.</title>
        <authorList>
            <person name="Zou Y."/>
            <person name="Xue W."/>
            <person name="Luo G."/>
        </authorList>
    </citation>
    <scope>NUCLEOTIDE SEQUENCE [LARGE SCALE GENOMIC DNA]</scope>
    <source>
        <strain evidence="1 2">AM25-33</strain>
    </source>
</reference>
<dbReference type="Proteomes" id="UP000283983">
    <property type="component" value="Unassembled WGS sequence"/>
</dbReference>